<evidence type="ECO:0000259" key="1">
    <source>
        <dbReference type="Pfam" id="PF01872"/>
    </source>
</evidence>
<gene>
    <name evidence="2" type="ORF">FB458_1206</name>
</gene>
<dbReference type="InterPro" id="IPR002734">
    <property type="entry name" value="RibDG_C"/>
</dbReference>
<sequence>MSVSVDGFVADRDGDLGWAPPPSDEVFAAHLERVSSLGGYLLGRRLHAAMLPWETDAAMRSTPPYDAFADAWTALPKAVFSRTLTTVDGNARLADRPLEDEIRTVLDATDRPVEIGGADLAGQAVRLGLVDELRIFRVPVVLGGGTPYLPSLESPRSLELVATRAFASGTLEERYRFSR</sequence>
<name>A0A542DYF0_9MICO</name>
<proteinExistence type="predicted"/>
<protein>
    <submittedName>
        <fullName evidence="2">Dihydrofolate reductase</fullName>
    </submittedName>
</protein>
<reference evidence="2 3" key="1">
    <citation type="submission" date="2019-06" db="EMBL/GenBank/DDBJ databases">
        <title>Sequencing the genomes of 1000 actinobacteria strains.</title>
        <authorList>
            <person name="Klenk H.-P."/>
        </authorList>
    </citation>
    <scope>NUCLEOTIDE SEQUENCE [LARGE SCALE GENOMIC DNA]</scope>
    <source>
        <strain evidence="2 3">DSM 18607</strain>
    </source>
</reference>
<comment type="caution">
    <text evidence="2">The sequence shown here is derived from an EMBL/GenBank/DDBJ whole genome shotgun (WGS) entry which is preliminary data.</text>
</comment>
<accession>A0A542DYF0</accession>
<feature type="domain" description="Bacterial bifunctional deaminase-reductase C-terminal" evidence="1">
    <location>
        <begin position="1"/>
        <end position="170"/>
    </location>
</feature>
<evidence type="ECO:0000313" key="2">
    <source>
        <dbReference type="EMBL" id="TQJ08122.1"/>
    </source>
</evidence>
<dbReference type="GO" id="GO:0008703">
    <property type="term" value="F:5-amino-6-(5-phosphoribosylamino)uracil reductase activity"/>
    <property type="evidence" value="ECO:0007669"/>
    <property type="project" value="InterPro"/>
</dbReference>
<organism evidence="2 3">
    <name type="scientific">Lapillicoccus jejuensis</name>
    <dbReference type="NCBI Taxonomy" id="402171"/>
    <lineage>
        <taxon>Bacteria</taxon>
        <taxon>Bacillati</taxon>
        <taxon>Actinomycetota</taxon>
        <taxon>Actinomycetes</taxon>
        <taxon>Micrococcales</taxon>
        <taxon>Intrasporangiaceae</taxon>
        <taxon>Lapillicoccus</taxon>
    </lineage>
</organism>
<dbReference type="Pfam" id="PF01872">
    <property type="entry name" value="RibD_C"/>
    <property type="match status" value="1"/>
</dbReference>
<evidence type="ECO:0000313" key="3">
    <source>
        <dbReference type="Proteomes" id="UP000317893"/>
    </source>
</evidence>
<dbReference type="Proteomes" id="UP000317893">
    <property type="component" value="Unassembled WGS sequence"/>
</dbReference>
<dbReference type="EMBL" id="VFMN01000001">
    <property type="protein sequence ID" value="TQJ08122.1"/>
    <property type="molecule type" value="Genomic_DNA"/>
</dbReference>
<dbReference type="InterPro" id="IPR024072">
    <property type="entry name" value="DHFR-like_dom_sf"/>
</dbReference>
<dbReference type="SUPFAM" id="SSF53597">
    <property type="entry name" value="Dihydrofolate reductase-like"/>
    <property type="match status" value="1"/>
</dbReference>
<dbReference type="Gene3D" id="3.40.430.10">
    <property type="entry name" value="Dihydrofolate Reductase, subunit A"/>
    <property type="match status" value="1"/>
</dbReference>
<dbReference type="GO" id="GO:0009231">
    <property type="term" value="P:riboflavin biosynthetic process"/>
    <property type="evidence" value="ECO:0007669"/>
    <property type="project" value="InterPro"/>
</dbReference>
<keyword evidence="3" id="KW-1185">Reference proteome</keyword>
<dbReference type="AlphaFoldDB" id="A0A542DYF0"/>